<keyword evidence="3" id="KW-1185">Reference proteome</keyword>
<gene>
    <name evidence="2" type="ORF">AC579_8754</name>
</gene>
<dbReference type="Proteomes" id="UP000073492">
    <property type="component" value="Unassembled WGS sequence"/>
</dbReference>
<dbReference type="AlphaFoldDB" id="A0A139IW62"/>
<protein>
    <submittedName>
        <fullName evidence="2">Uncharacterized protein</fullName>
    </submittedName>
</protein>
<organism evidence="2 3">
    <name type="scientific">Pseudocercospora musae</name>
    <dbReference type="NCBI Taxonomy" id="113226"/>
    <lineage>
        <taxon>Eukaryota</taxon>
        <taxon>Fungi</taxon>
        <taxon>Dikarya</taxon>
        <taxon>Ascomycota</taxon>
        <taxon>Pezizomycotina</taxon>
        <taxon>Dothideomycetes</taxon>
        <taxon>Dothideomycetidae</taxon>
        <taxon>Mycosphaerellales</taxon>
        <taxon>Mycosphaerellaceae</taxon>
        <taxon>Pseudocercospora</taxon>
    </lineage>
</organism>
<accession>A0A139IW62</accession>
<feature type="compositionally biased region" description="Polar residues" evidence="1">
    <location>
        <begin position="155"/>
        <end position="173"/>
    </location>
</feature>
<proteinExistence type="predicted"/>
<comment type="caution">
    <text evidence="2">The sequence shown here is derived from an EMBL/GenBank/DDBJ whole genome shotgun (WGS) entry which is preliminary data.</text>
</comment>
<evidence type="ECO:0000256" key="1">
    <source>
        <dbReference type="SAM" id="MobiDB-lite"/>
    </source>
</evidence>
<evidence type="ECO:0000313" key="3">
    <source>
        <dbReference type="Proteomes" id="UP000073492"/>
    </source>
</evidence>
<sequence length="173" mass="19339">MLSSHSEGTYFFALCKCQKRSRLSIYTSRHNVWTVFHETYQHSGWASAMFRVLESPPNSTESAAPSVACNVWLDNCQSLQPKLCTYGTGLTPYVEEMQGRKCMGTPTMLVSHKSEMEARGCLEDKKIRPPVHEWYGREAGRVQKKNGCQIARGSGSLQSSLRFGNSLPSPSPD</sequence>
<evidence type="ECO:0000313" key="2">
    <source>
        <dbReference type="EMBL" id="KXT18987.1"/>
    </source>
</evidence>
<reference evidence="2 3" key="1">
    <citation type="submission" date="2015-07" db="EMBL/GenBank/DDBJ databases">
        <title>Comparative genomics of the Sigatoka disease complex on banana suggests a link between parallel evolutionary changes in Pseudocercospora fijiensis and Pseudocercospora eumusae and increased virulence on the banana host.</title>
        <authorList>
            <person name="Chang T.-C."/>
            <person name="Salvucci A."/>
            <person name="Crous P.W."/>
            <person name="Stergiopoulos I."/>
        </authorList>
    </citation>
    <scope>NUCLEOTIDE SEQUENCE [LARGE SCALE GENOMIC DNA]</scope>
    <source>
        <strain evidence="2 3">CBS 116634</strain>
    </source>
</reference>
<name>A0A139IW62_9PEZI</name>
<dbReference type="EMBL" id="LFZO01000001">
    <property type="protein sequence ID" value="KXT18987.1"/>
    <property type="molecule type" value="Genomic_DNA"/>
</dbReference>
<feature type="region of interest" description="Disordered" evidence="1">
    <location>
        <begin position="152"/>
        <end position="173"/>
    </location>
</feature>